<dbReference type="Pfam" id="PF00498">
    <property type="entry name" value="FHA"/>
    <property type="match status" value="1"/>
</dbReference>
<evidence type="ECO:0000313" key="4">
    <source>
        <dbReference type="EMBL" id="ELR25701.1"/>
    </source>
</evidence>
<accession>L8HMT0</accession>
<evidence type="ECO:0000313" key="5">
    <source>
        <dbReference type="Proteomes" id="UP000011083"/>
    </source>
</evidence>
<feature type="region of interest" description="Disordered" evidence="2">
    <location>
        <begin position="211"/>
        <end position="263"/>
    </location>
</feature>
<gene>
    <name evidence="4" type="ORF">ACA1_085500</name>
</gene>
<proteinExistence type="predicted"/>
<dbReference type="KEGG" id="acan:ACA1_085500"/>
<organism evidence="4 5">
    <name type="scientific">Acanthamoeba castellanii (strain ATCC 30010 / Neff)</name>
    <dbReference type="NCBI Taxonomy" id="1257118"/>
    <lineage>
        <taxon>Eukaryota</taxon>
        <taxon>Amoebozoa</taxon>
        <taxon>Discosea</taxon>
        <taxon>Longamoebia</taxon>
        <taxon>Centramoebida</taxon>
        <taxon>Acanthamoebidae</taxon>
        <taxon>Acanthamoeba</taxon>
    </lineage>
</organism>
<keyword evidence="1" id="KW-0106">Calcium</keyword>
<evidence type="ECO:0000259" key="3">
    <source>
        <dbReference type="PROSITE" id="PS50006"/>
    </source>
</evidence>
<dbReference type="SUPFAM" id="SSF47473">
    <property type="entry name" value="EF-hand"/>
    <property type="match status" value="1"/>
</dbReference>
<protein>
    <recommendedName>
        <fullName evidence="3">FHA domain-containing protein</fullName>
    </recommendedName>
</protein>
<evidence type="ECO:0000256" key="1">
    <source>
        <dbReference type="ARBA" id="ARBA00022837"/>
    </source>
</evidence>
<dbReference type="InterPro" id="IPR008984">
    <property type="entry name" value="SMAD_FHA_dom_sf"/>
</dbReference>
<dbReference type="GO" id="GO:0005509">
    <property type="term" value="F:calcium ion binding"/>
    <property type="evidence" value="ECO:0007669"/>
    <property type="project" value="InterPro"/>
</dbReference>
<evidence type="ECO:0000256" key="2">
    <source>
        <dbReference type="SAM" id="MobiDB-lite"/>
    </source>
</evidence>
<name>L8HMT0_ACACF</name>
<dbReference type="GeneID" id="14926770"/>
<dbReference type="Gene3D" id="2.60.200.20">
    <property type="match status" value="1"/>
</dbReference>
<dbReference type="AlphaFoldDB" id="L8HMT0"/>
<dbReference type="InterPro" id="IPR011992">
    <property type="entry name" value="EF-hand-dom_pair"/>
</dbReference>
<dbReference type="RefSeq" id="XP_004358265.1">
    <property type="nucleotide sequence ID" value="XM_004358208.1"/>
</dbReference>
<dbReference type="InterPro" id="IPR000253">
    <property type="entry name" value="FHA_dom"/>
</dbReference>
<dbReference type="InterPro" id="IPR014741">
    <property type="entry name" value="Adaptor_Cbl_EF_hand-like"/>
</dbReference>
<dbReference type="Proteomes" id="UP000011083">
    <property type="component" value="Unassembled WGS sequence"/>
</dbReference>
<dbReference type="PROSITE" id="PS00018">
    <property type="entry name" value="EF_HAND_1"/>
    <property type="match status" value="1"/>
</dbReference>
<reference evidence="4 5" key="1">
    <citation type="journal article" date="2013" name="Genome Biol.">
        <title>Genome of Acanthamoeba castellanii highlights extensive lateral gene transfer and early evolution of tyrosine kinase signaling.</title>
        <authorList>
            <person name="Clarke M."/>
            <person name="Lohan A.J."/>
            <person name="Liu B."/>
            <person name="Lagkouvardos I."/>
            <person name="Roy S."/>
            <person name="Zafar N."/>
            <person name="Bertelli C."/>
            <person name="Schilde C."/>
            <person name="Kianianmomeni A."/>
            <person name="Burglin T.R."/>
            <person name="Frech C."/>
            <person name="Turcotte B."/>
            <person name="Kopec K.O."/>
            <person name="Synnott J.M."/>
            <person name="Choo C."/>
            <person name="Paponov I."/>
            <person name="Finkler A."/>
            <person name="Soon Heng Tan C."/>
            <person name="Hutchins A.P."/>
            <person name="Weinmeier T."/>
            <person name="Rattei T."/>
            <person name="Chu J.S."/>
            <person name="Gimenez G."/>
            <person name="Irimia M."/>
            <person name="Rigden D.J."/>
            <person name="Fitzpatrick D.A."/>
            <person name="Lorenzo-Morales J."/>
            <person name="Bateman A."/>
            <person name="Chiu C.H."/>
            <person name="Tang P."/>
            <person name="Hegemann P."/>
            <person name="Fromm H."/>
            <person name="Raoult D."/>
            <person name="Greub G."/>
            <person name="Miranda-Saavedra D."/>
            <person name="Chen N."/>
            <person name="Nash P."/>
            <person name="Ginger M.L."/>
            <person name="Horn M."/>
            <person name="Schaap P."/>
            <person name="Caler L."/>
            <person name="Loftus B."/>
        </authorList>
    </citation>
    <scope>NUCLEOTIDE SEQUENCE [LARGE SCALE GENOMIC DNA]</scope>
    <source>
        <strain evidence="4 5">Neff</strain>
    </source>
</reference>
<dbReference type="InterPro" id="IPR018247">
    <property type="entry name" value="EF_Hand_1_Ca_BS"/>
</dbReference>
<dbReference type="VEuPathDB" id="AmoebaDB:ACA1_085500"/>
<feature type="domain" description="FHA" evidence="3">
    <location>
        <begin position="330"/>
        <end position="399"/>
    </location>
</feature>
<dbReference type="Gene3D" id="1.10.238.10">
    <property type="entry name" value="EF-hand"/>
    <property type="match status" value="1"/>
</dbReference>
<dbReference type="EMBL" id="KB007794">
    <property type="protein sequence ID" value="ELR25701.1"/>
    <property type="molecule type" value="Genomic_DNA"/>
</dbReference>
<dbReference type="SUPFAM" id="SSF49879">
    <property type="entry name" value="SMAD/FHA domain"/>
    <property type="match status" value="1"/>
</dbReference>
<feature type="compositionally biased region" description="Basic and acidic residues" evidence="2">
    <location>
        <begin position="234"/>
        <end position="262"/>
    </location>
</feature>
<sequence>MELVEPLLLTISNVKELVQSHAEISNEVSDLAIRPLGSSGNDDPHLKDVLRALQLSMVNAKTALEKVATATTISQRVMSWFRSSTDLSELKGHQEKLKTLCPILSLAITTSQQNKNKGGAGADQEFNAMRLVKNEETKRFWAHHFGPKTFKVTWDQFRAAFEHEFEAQRDSNIELLRQRLDRNNDGDVDIYELATFTGQLSVLDSYQQLVEQHGQRRQQQQQQQQTQRVKRPAPRGDEQERRASEKEPVNKKPRTEDLDKRLMGPPLASLAKAKFALAPDSHHVVMDEDDSEECMFAYKLLLFARDEIFQMKGCQGIRTLYRQWHPDKPFVLGRMMMEHLPTDLLVRISRSHFEIHCSAARTLNDSNEVRHVCESVLEALNLLGTFGSGNGTFINGKRLTKSKKMLLHSGDQIGIVTDKERLLVEMGYTFQPIN</sequence>
<feature type="compositionally biased region" description="Low complexity" evidence="2">
    <location>
        <begin position="211"/>
        <end position="227"/>
    </location>
</feature>
<keyword evidence="5" id="KW-1185">Reference proteome</keyword>
<dbReference type="Pfam" id="PF02761">
    <property type="entry name" value="Cbl_N2"/>
    <property type="match status" value="1"/>
</dbReference>
<dbReference type="PROSITE" id="PS50006">
    <property type="entry name" value="FHA_DOMAIN"/>
    <property type="match status" value="1"/>
</dbReference>